<evidence type="ECO:0000313" key="1">
    <source>
        <dbReference type="EMBL" id="TVX96231.1"/>
    </source>
</evidence>
<gene>
    <name evidence="1" type="ORF">FPZ45_21195</name>
</gene>
<dbReference type="EMBL" id="VNJJ01000017">
    <property type="protein sequence ID" value="TVX96231.1"/>
    <property type="molecule type" value="Genomic_DNA"/>
</dbReference>
<dbReference type="Proteomes" id="UP000316330">
    <property type="component" value="Unassembled WGS sequence"/>
</dbReference>
<dbReference type="OrthoDB" id="2627491at2"/>
<comment type="caution">
    <text evidence="1">The sequence shown here is derived from an EMBL/GenBank/DDBJ whole genome shotgun (WGS) entry which is preliminary data.</text>
</comment>
<protein>
    <submittedName>
        <fullName evidence="1">Uncharacterized protein</fullName>
    </submittedName>
</protein>
<evidence type="ECO:0000313" key="2">
    <source>
        <dbReference type="Proteomes" id="UP000316330"/>
    </source>
</evidence>
<proteinExistence type="predicted"/>
<dbReference type="RefSeq" id="WP_144706260.1">
    <property type="nucleotide sequence ID" value="NZ_VNJJ01000017.1"/>
</dbReference>
<keyword evidence="2" id="KW-1185">Reference proteome</keyword>
<sequence>MNDSFYWGEVEAFGEELSSFINSPILTISYFDDDLFELNFFLNGGLQTGHIWYSEETREAYELEEKRADISILSEHIEYQHIKKSNEILNIDDCEQAVEELQNLLEIPLWIKSDWSEDIDDKELINKFEKHNLNN</sequence>
<accession>A0A559J8Q3</accession>
<name>A0A559J8Q3_9BACL</name>
<dbReference type="AlphaFoldDB" id="A0A559J8Q3"/>
<organism evidence="1 2">
    <name type="scientific">Cohnella terricola</name>
    <dbReference type="NCBI Taxonomy" id="1289167"/>
    <lineage>
        <taxon>Bacteria</taxon>
        <taxon>Bacillati</taxon>
        <taxon>Bacillota</taxon>
        <taxon>Bacilli</taxon>
        <taxon>Bacillales</taxon>
        <taxon>Paenibacillaceae</taxon>
        <taxon>Cohnella</taxon>
    </lineage>
</organism>
<reference evidence="1 2" key="1">
    <citation type="submission" date="2019-07" db="EMBL/GenBank/DDBJ databases">
        <authorList>
            <person name="Kim J."/>
        </authorList>
    </citation>
    <scope>NUCLEOTIDE SEQUENCE [LARGE SCALE GENOMIC DNA]</scope>
    <source>
        <strain evidence="1 2">G13</strain>
    </source>
</reference>